<comment type="cofactor">
    <cofactor evidence="18 21">
        <name>Ca(2+)</name>
        <dbReference type="ChEBI" id="CHEBI:29108"/>
    </cofactor>
    <text evidence="18 21">Binds 2 calcium ions per subunit.</text>
</comment>
<dbReference type="GO" id="GO:0140825">
    <property type="term" value="F:lactoperoxidase activity"/>
    <property type="evidence" value="ECO:0007669"/>
    <property type="project" value="UniProtKB-EC"/>
</dbReference>
<feature type="binding site" evidence="17">
    <location>
        <position position="181"/>
    </location>
    <ligand>
        <name>substrate</name>
    </ligand>
</feature>
<evidence type="ECO:0000256" key="16">
    <source>
        <dbReference type="PIRSR" id="PIRSR600823-1"/>
    </source>
</evidence>
<dbReference type="GO" id="GO:0020037">
    <property type="term" value="F:heme binding"/>
    <property type="evidence" value="ECO:0007669"/>
    <property type="project" value="UniProtKB-UniRule"/>
</dbReference>
<organism evidence="23 24">
    <name type="scientific">Spinacia oleracea</name>
    <name type="common">Spinach</name>
    <dbReference type="NCBI Taxonomy" id="3562"/>
    <lineage>
        <taxon>Eukaryota</taxon>
        <taxon>Viridiplantae</taxon>
        <taxon>Streptophyta</taxon>
        <taxon>Embryophyta</taxon>
        <taxon>Tracheophyta</taxon>
        <taxon>Spermatophyta</taxon>
        <taxon>Magnoliopsida</taxon>
        <taxon>eudicotyledons</taxon>
        <taxon>Gunneridae</taxon>
        <taxon>Pentapetalae</taxon>
        <taxon>Caryophyllales</taxon>
        <taxon>Chenopodiaceae</taxon>
        <taxon>Chenopodioideae</taxon>
        <taxon>Anserineae</taxon>
        <taxon>Spinacia</taxon>
    </lineage>
</organism>
<evidence type="ECO:0000259" key="22">
    <source>
        <dbReference type="PROSITE" id="PS50873"/>
    </source>
</evidence>
<comment type="cofactor">
    <cofactor evidence="18 21">
        <name>heme b</name>
        <dbReference type="ChEBI" id="CHEBI:60344"/>
    </cofactor>
    <text evidence="18 21">Binds 1 heme b (iron(II)-protoporphyrin IX) group per subunit.</text>
</comment>
<evidence type="ECO:0000256" key="12">
    <source>
        <dbReference type="ARBA" id="ARBA00023004"/>
    </source>
</evidence>
<comment type="similarity">
    <text evidence="3">Belongs to the peroxidase family. Ascorbate peroxidase subfamily.</text>
</comment>
<comment type="catalytic activity">
    <reaction evidence="1 21">
        <text>2 a phenolic donor + H2O2 = 2 a phenolic radical donor + 2 H2O</text>
        <dbReference type="Rhea" id="RHEA:56136"/>
        <dbReference type="ChEBI" id="CHEBI:15377"/>
        <dbReference type="ChEBI" id="CHEBI:16240"/>
        <dbReference type="ChEBI" id="CHEBI:139520"/>
        <dbReference type="ChEBI" id="CHEBI:139521"/>
        <dbReference type="EC" id="1.11.1.7"/>
    </reaction>
</comment>
<feature type="binding site" evidence="18">
    <location>
        <position position="87"/>
    </location>
    <ligand>
        <name>Ca(2+)</name>
        <dbReference type="ChEBI" id="CHEBI:29108"/>
        <label>1</label>
    </ligand>
</feature>
<comment type="similarity">
    <text evidence="21">Belongs to the peroxidase family. Classical plant (class III) peroxidase subfamily.</text>
</comment>
<evidence type="ECO:0000256" key="19">
    <source>
        <dbReference type="PIRSR" id="PIRSR600823-4"/>
    </source>
</evidence>
<evidence type="ECO:0000256" key="3">
    <source>
        <dbReference type="ARBA" id="ARBA00006873"/>
    </source>
</evidence>
<comment type="subcellular location">
    <subcellularLocation>
        <location evidence="21">Secreted</location>
    </subcellularLocation>
</comment>
<feature type="disulfide bond" evidence="20">
    <location>
        <begin position="88"/>
        <end position="93"/>
    </location>
</feature>
<evidence type="ECO:0000256" key="13">
    <source>
        <dbReference type="ARBA" id="ARBA00023157"/>
    </source>
</evidence>
<evidence type="ECO:0000256" key="2">
    <source>
        <dbReference type="ARBA" id="ARBA00002322"/>
    </source>
</evidence>
<dbReference type="GO" id="GO:0006979">
    <property type="term" value="P:response to oxidative stress"/>
    <property type="evidence" value="ECO:0007669"/>
    <property type="project" value="UniProtKB-UniRule"/>
</dbReference>
<feature type="disulfide bond" evidence="20">
    <location>
        <begin position="138"/>
        <end position="335"/>
    </location>
</feature>
<evidence type="ECO:0000313" key="24">
    <source>
        <dbReference type="RefSeq" id="XP_021866887.2"/>
    </source>
</evidence>
<evidence type="ECO:0000256" key="9">
    <source>
        <dbReference type="ARBA" id="ARBA00022729"/>
    </source>
</evidence>
<reference evidence="24" key="2">
    <citation type="submission" date="2025-08" db="UniProtKB">
        <authorList>
            <consortium name="RefSeq"/>
        </authorList>
    </citation>
    <scope>IDENTIFICATION</scope>
    <source>
        <tissue evidence="24">Leaf</tissue>
    </source>
</reference>
<dbReference type="PROSITE" id="PS00435">
    <property type="entry name" value="PEROXIDASE_1"/>
    <property type="match status" value="1"/>
</dbReference>
<feature type="site" description="Transition state stabilizer" evidence="19">
    <location>
        <position position="82"/>
    </location>
</feature>
<dbReference type="EC" id="1.11.1.7" evidence="4 21"/>
<dbReference type="Pfam" id="PF00141">
    <property type="entry name" value="peroxidase"/>
    <property type="match status" value="1"/>
</dbReference>
<feature type="binding site" evidence="18">
    <location>
        <position position="92"/>
    </location>
    <ligand>
        <name>Ca(2+)</name>
        <dbReference type="ChEBI" id="CHEBI:29108"/>
        <label>1</label>
    </ligand>
</feature>
<keyword evidence="5 21" id="KW-0964">Secreted</keyword>
<dbReference type="PANTHER" id="PTHR31388:SF264">
    <property type="entry name" value="PEROXIDASE 59"/>
    <property type="match status" value="1"/>
</dbReference>
<evidence type="ECO:0000256" key="7">
    <source>
        <dbReference type="ARBA" id="ARBA00022617"/>
    </source>
</evidence>
<dbReference type="InterPro" id="IPR002016">
    <property type="entry name" value="Haem_peroxidase"/>
</dbReference>
<keyword evidence="6 21" id="KW-0575">Peroxidase</keyword>
<comment type="function">
    <text evidence="2">Removal of H(2)O(2), oxidation of toxic reductants, biosynthesis and degradation of lignin, suberization, auxin catabolism, response to environmental stresses such as wounding, pathogen attack and oxidative stress. These functions might be dependent on each isozyme/isoform in each plant tissue.</text>
</comment>
<keyword evidence="12 18" id="KW-0408">Iron</keyword>
<dbReference type="Gene3D" id="1.10.420.10">
    <property type="entry name" value="Peroxidase, domain 2"/>
    <property type="match status" value="1"/>
</dbReference>
<accession>A0A9R0JFI5</accession>
<keyword evidence="14" id="KW-0325">Glycoprotein</keyword>
<feature type="disulfide bond" evidence="20">
    <location>
        <begin position="218"/>
        <end position="243"/>
    </location>
</feature>
<dbReference type="InterPro" id="IPR019794">
    <property type="entry name" value="Peroxidases_AS"/>
</dbReference>
<feature type="binding site" description="axial binding residue" evidence="18">
    <location>
        <position position="211"/>
    </location>
    <ligand>
        <name>heme b</name>
        <dbReference type="ChEBI" id="CHEBI:60344"/>
    </ligand>
    <ligandPart>
        <name>Fe</name>
        <dbReference type="ChEBI" id="CHEBI:18248"/>
    </ligandPart>
</feature>
<feature type="binding site" evidence="18">
    <location>
        <position position="90"/>
    </location>
    <ligand>
        <name>Ca(2+)</name>
        <dbReference type="ChEBI" id="CHEBI:29108"/>
        <label>1</label>
    </ligand>
</feature>
<sequence>MIQSRASEFVINFPSSFLTIMTPFSSISMFLLLLSFTTTSNAQLGLSTDFYGTTCPDFETVVKIIVGNVVSSEPRMGASLLRLHFHDCFVGGCDASVLLDVIGGEKESEHNMNSLRGFDVIDSIKQQVEVICPGVVSCADILALSAKESVVALGGPSWSVEFGRTDTISNPSAAAANAELPFATDDLPAMISLFSSNGFSVKDLVALSGGHTIGVARCVRFRDRAYTERNILPAFAQFLQNICPIDASGDNNLGPFDVRSHNVFNNDYFLGLTNFEGLLHTDQLLFTGSGTETDILVQMYANNEGLFFADFAAAIFKMSRLGIEIAGTGVIRKNCRFPN</sequence>
<evidence type="ECO:0000256" key="10">
    <source>
        <dbReference type="ARBA" id="ARBA00022837"/>
    </source>
</evidence>
<keyword evidence="8 18" id="KW-0479">Metal-binding</keyword>
<feature type="active site" description="Proton acceptor" evidence="16">
    <location>
        <position position="86"/>
    </location>
</feature>
<dbReference type="Proteomes" id="UP000813463">
    <property type="component" value="Chromosome 5"/>
</dbReference>
<feature type="domain" description="Plant heme peroxidase family profile" evidence="22">
    <location>
        <begin position="45"/>
        <end position="339"/>
    </location>
</feature>
<keyword evidence="11 21" id="KW-0560">Oxidoreductase</keyword>
<dbReference type="KEGG" id="soe:110805579"/>
<dbReference type="PROSITE" id="PS00436">
    <property type="entry name" value="PEROXIDASE_2"/>
    <property type="match status" value="1"/>
</dbReference>
<dbReference type="AlphaFoldDB" id="A0A9R0JFI5"/>
<dbReference type="GO" id="GO:0009505">
    <property type="term" value="C:plant-type cell wall"/>
    <property type="evidence" value="ECO:0000318"/>
    <property type="project" value="GO_Central"/>
</dbReference>
<proteinExistence type="inferred from homology"/>
<keyword evidence="7 21" id="KW-0349">Heme</keyword>
<evidence type="ECO:0000256" key="14">
    <source>
        <dbReference type="ARBA" id="ARBA00023180"/>
    </source>
</evidence>
<evidence type="ECO:0000256" key="17">
    <source>
        <dbReference type="PIRSR" id="PIRSR600823-2"/>
    </source>
</evidence>
<evidence type="ECO:0000256" key="6">
    <source>
        <dbReference type="ARBA" id="ARBA00022559"/>
    </source>
</evidence>
<dbReference type="GO" id="GO:0042744">
    <property type="term" value="P:hydrogen peroxide catabolic process"/>
    <property type="evidence" value="ECO:0007669"/>
    <property type="project" value="UniProtKB-KW"/>
</dbReference>
<dbReference type="InterPro" id="IPR019793">
    <property type="entry name" value="Peroxidases_heam-ligand_BS"/>
</dbReference>
<dbReference type="Gene3D" id="1.10.520.10">
    <property type="match status" value="1"/>
</dbReference>
<dbReference type="SUPFAM" id="SSF48113">
    <property type="entry name" value="Heme-dependent peroxidases"/>
    <property type="match status" value="1"/>
</dbReference>
<keyword evidence="10 18" id="KW-0106">Calcium</keyword>
<evidence type="ECO:0000256" key="20">
    <source>
        <dbReference type="PIRSR" id="PIRSR600823-5"/>
    </source>
</evidence>
<dbReference type="InterPro" id="IPR010255">
    <property type="entry name" value="Haem_peroxidase_sf"/>
</dbReference>
<dbReference type="PRINTS" id="PR00458">
    <property type="entry name" value="PEROXIDASE"/>
</dbReference>
<feature type="disulfide bond" evidence="20">
    <location>
        <begin position="55"/>
        <end position="132"/>
    </location>
</feature>
<evidence type="ECO:0000256" key="5">
    <source>
        <dbReference type="ARBA" id="ARBA00022525"/>
    </source>
</evidence>
<dbReference type="PROSITE" id="PS50873">
    <property type="entry name" value="PEROXIDASE_4"/>
    <property type="match status" value="1"/>
</dbReference>
<evidence type="ECO:0000313" key="23">
    <source>
        <dbReference type="Proteomes" id="UP000813463"/>
    </source>
</evidence>
<evidence type="ECO:0000256" key="15">
    <source>
        <dbReference type="ARBA" id="ARBA00023324"/>
    </source>
</evidence>
<keyword evidence="15 21" id="KW-0376">Hydrogen peroxide</keyword>
<evidence type="ECO:0000256" key="1">
    <source>
        <dbReference type="ARBA" id="ARBA00000189"/>
    </source>
</evidence>
<evidence type="ECO:0000256" key="11">
    <source>
        <dbReference type="ARBA" id="ARBA00023002"/>
    </source>
</evidence>
<protein>
    <recommendedName>
        <fullName evidence="4 21">Peroxidase</fullName>
        <ecNumber evidence="4 21">1.11.1.7</ecNumber>
    </recommendedName>
</protein>
<feature type="binding site" evidence="18">
    <location>
        <position position="96"/>
    </location>
    <ligand>
        <name>Ca(2+)</name>
        <dbReference type="ChEBI" id="CHEBI:29108"/>
        <label>1</label>
    </ligand>
</feature>
<dbReference type="GeneID" id="110805579"/>
<keyword evidence="13 20" id="KW-1015">Disulfide bond</keyword>
<dbReference type="PANTHER" id="PTHR31388">
    <property type="entry name" value="PEROXIDASE 72-RELATED"/>
    <property type="match status" value="1"/>
</dbReference>
<feature type="binding site" evidence="18">
    <location>
        <position position="94"/>
    </location>
    <ligand>
        <name>Ca(2+)</name>
        <dbReference type="ChEBI" id="CHEBI:29108"/>
        <label>1</label>
    </ligand>
</feature>
<reference evidence="23" key="1">
    <citation type="journal article" date="2021" name="Nat. Commun.">
        <title>Genomic analyses provide insights into spinach domestication and the genetic basis of agronomic traits.</title>
        <authorList>
            <person name="Cai X."/>
            <person name="Sun X."/>
            <person name="Xu C."/>
            <person name="Sun H."/>
            <person name="Wang X."/>
            <person name="Ge C."/>
            <person name="Zhang Z."/>
            <person name="Wang Q."/>
            <person name="Fei Z."/>
            <person name="Jiao C."/>
            <person name="Wang Q."/>
        </authorList>
    </citation>
    <scope>NUCLEOTIDE SEQUENCE [LARGE SCALE GENOMIC DNA]</scope>
    <source>
        <strain evidence="23">cv. Varoflay</strain>
    </source>
</reference>
<name>A0A9R0JFI5_SPIOL</name>
<dbReference type="CDD" id="cd00693">
    <property type="entry name" value="secretory_peroxidase"/>
    <property type="match status" value="1"/>
</dbReference>
<dbReference type="PRINTS" id="PR00461">
    <property type="entry name" value="PLPEROXIDASE"/>
</dbReference>
<dbReference type="GO" id="GO:0005576">
    <property type="term" value="C:extracellular region"/>
    <property type="evidence" value="ECO:0007669"/>
    <property type="project" value="UniProtKB-SubCell"/>
</dbReference>
<dbReference type="GO" id="GO:0046872">
    <property type="term" value="F:metal ion binding"/>
    <property type="evidence" value="ECO:0007669"/>
    <property type="project" value="UniProtKB-UniRule"/>
</dbReference>
<dbReference type="InterPro" id="IPR033905">
    <property type="entry name" value="Secretory_peroxidase"/>
</dbReference>
<evidence type="ECO:0000256" key="4">
    <source>
        <dbReference type="ARBA" id="ARBA00012313"/>
    </source>
</evidence>
<keyword evidence="23" id="KW-1185">Reference proteome</keyword>
<feature type="binding site" evidence="18">
    <location>
        <position position="257"/>
    </location>
    <ligand>
        <name>Ca(2+)</name>
        <dbReference type="ChEBI" id="CHEBI:29108"/>
        <label>2</label>
    </ligand>
</feature>
<gene>
    <name evidence="24" type="primary">LOC110805579</name>
</gene>
<dbReference type="InterPro" id="IPR000823">
    <property type="entry name" value="Peroxidase_pln"/>
</dbReference>
<keyword evidence="9" id="KW-0732">Signal</keyword>
<evidence type="ECO:0000256" key="21">
    <source>
        <dbReference type="RuleBase" id="RU362060"/>
    </source>
</evidence>
<feature type="binding site" evidence="18">
    <location>
        <position position="105"/>
    </location>
    <ligand>
        <name>Ca(2+)</name>
        <dbReference type="ChEBI" id="CHEBI:29108"/>
        <label>1</label>
    </ligand>
</feature>
<dbReference type="RefSeq" id="XP_021866887.2">
    <property type="nucleotide sequence ID" value="XM_022011195.2"/>
</dbReference>
<evidence type="ECO:0000256" key="8">
    <source>
        <dbReference type="ARBA" id="ARBA00022723"/>
    </source>
</evidence>
<feature type="binding site" evidence="18">
    <location>
        <position position="212"/>
    </location>
    <ligand>
        <name>Ca(2+)</name>
        <dbReference type="ChEBI" id="CHEBI:29108"/>
        <label>2</label>
    </ligand>
</feature>
<dbReference type="GO" id="GO:0004601">
    <property type="term" value="F:peroxidase activity"/>
    <property type="evidence" value="ECO:0000318"/>
    <property type="project" value="GO_Central"/>
</dbReference>
<evidence type="ECO:0000256" key="18">
    <source>
        <dbReference type="PIRSR" id="PIRSR600823-3"/>
    </source>
</evidence>